<keyword evidence="12" id="KW-1185">Reference proteome</keyword>
<keyword evidence="5" id="KW-0029">Amino-acid transport</keyword>
<evidence type="ECO:0000259" key="10">
    <source>
        <dbReference type="Pfam" id="PF01490"/>
    </source>
</evidence>
<evidence type="ECO:0000256" key="5">
    <source>
        <dbReference type="ARBA" id="ARBA00022970"/>
    </source>
</evidence>
<evidence type="ECO:0000256" key="6">
    <source>
        <dbReference type="ARBA" id="ARBA00022989"/>
    </source>
</evidence>
<dbReference type="PANTHER" id="PTHR22950">
    <property type="entry name" value="AMINO ACID TRANSPORTER"/>
    <property type="match status" value="1"/>
</dbReference>
<feature type="compositionally biased region" description="Low complexity" evidence="8">
    <location>
        <begin position="1"/>
        <end position="12"/>
    </location>
</feature>
<protein>
    <submittedName>
        <fullName evidence="11">Transmembrane amino acid transporter protein-domain-containing protein</fullName>
    </submittedName>
</protein>
<accession>A0ABQ7GBU2</accession>
<feature type="transmembrane region" description="Helical" evidence="9">
    <location>
        <begin position="71"/>
        <end position="95"/>
    </location>
</feature>
<dbReference type="InterPro" id="IPR013057">
    <property type="entry name" value="AA_transpt_TM"/>
</dbReference>
<feature type="region of interest" description="Disordered" evidence="8">
    <location>
        <begin position="1"/>
        <end position="39"/>
    </location>
</feature>
<keyword evidence="7 9" id="KW-0472">Membrane</keyword>
<dbReference type="Pfam" id="PF01490">
    <property type="entry name" value="Aa_trans"/>
    <property type="match status" value="1"/>
</dbReference>
<comment type="similarity">
    <text evidence="2">Belongs to the amino acid/polyamine transporter 2 family.</text>
</comment>
<evidence type="ECO:0000256" key="8">
    <source>
        <dbReference type="SAM" id="MobiDB-lite"/>
    </source>
</evidence>
<keyword evidence="6 9" id="KW-1133">Transmembrane helix</keyword>
<sequence length="202" mass="21384">MMRMRSLPSSSSEEVIDLGGSSSKGSKAANGSRGEGSSAGRISMRQSVFNLVNCILGAGLLGYPYCFKSSGIVLSTLIMLVCLMACRFSYLLLLYCTQLSSKRSYEDLTEQAVGRHGRTLVYICTAATNVGCIVAYLNIMADVLSSVAGTIIPPGAEPSRNAYLAGEACSIDACMCACACETTASSPPSQLLVWPSWRPLAY</sequence>
<comment type="subcellular location">
    <subcellularLocation>
        <location evidence="1">Membrane</location>
        <topology evidence="1">Multi-pass membrane protein</topology>
    </subcellularLocation>
</comment>
<gene>
    <name evidence="11" type="ORF">DUNSADRAFT_12203</name>
</gene>
<feature type="transmembrane region" description="Helical" evidence="9">
    <location>
        <begin position="48"/>
        <end position="65"/>
    </location>
</feature>
<evidence type="ECO:0000256" key="4">
    <source>
        <dbReference type="ARBA" id="ARBA00022692"/>
    </source>
</evidence>
<evidence type="ECO:0000313" key="11">
    <source>
        <dbReference type="EMBL" id="KAF5832060.1"/>
    </source>
</evidence>
<keyword evidence="4 9" id="KW-0812">Transmembrane</keyword>
<dbReference type="PANTHER" id="PTHR22950:SF458">
    <property type="entry name" value="SODIUM-COUPLED NEUTRAL AMINO ACID TRANSPORTER 11-RELATED"/>
    <property type="match status" value="1"/>
</dbReference>
<evidence type="ECO:0000256" key="7">
    <source>
        <dbReference type="ARBA" id="ARBA00023136"/>
    </source>
</evidence>
<evidence type="ECO:0000256" key="2">
    <source>
        <dbReference type="ARBA" id="ARBA00008066"/>
    </source>
</evidence>
<feature type="domain" description="Amino acid transporter transmembrane" evidence="10">
    <location>
        <begin position="41"/>
        <end position="151"/>
    </location>
</feature>
<keyword evidence="3" id="KW-0813">Transport</keyword>
<evidence type="ECO:0000256" key="1">
    <source>
        <dbReference type="ARBA" id="ARBA00004141"/>
    </source>
</evidence>
<organism evidence="11 12">
    <name type="scientific">Dunaliella salina</name>
    <name type="common">Green alga</name>
    <name type="synonym">Protococcus salinus</name>
    <dbReference type="NCBI Taxonomy" id="3046"/>
    <lineage>
        <taxon>Eukaryota</taxon>
        <taxon>Viridiplantae</taxon>
        <taxon>Chlorophyta</taxon>
        <taxon>core chlorophytes</taxon>
        <taxon>Chlorophyceae</taxon>
        <taxon>CS clade</taxon>
        <taxon>Chlamydomonadales</taxon>
        <taxon>Dunaliellaceae</taxon>
        <taxon>Dunaliella</taxon>
    </lineage>
</organism>
<reference evidence="11" key="1">
    <citation type="submission" date="2017-08" db="EMBL/GenBank/DDBJ databases">
        <authorList>
            <person name="Polle J.E."/>
            <person name="Barry K."/>
            <person name="Cushman J."/>
            <person name="Schmutz J."/>
            <person name="Tran D."/>
            <person name="Hathwaick L.T."/>
            <person name="Yim W.C."/>
            <person name="Jenkins J."/>
            <person name="Mckie-Krisberg Z.M."/>
            <person name="Prochnik S."/>
            <person name="Lindquist E."/>
            <person name="Dockter R.B."/>
            <person name="Adam C."/>
            <person name="Molina H."/>
            <person name="Bunkerborg J."/>
            <person name="Jin E."/>
            <person name="Buchheim M."/>
            <person name="Magnuson J."/>
        </authorList>
    </citation>
    <scope>NUCLEOTIDE SEQUENCE</scope>
    <source>
        <strain evidence="11">CCAP 19/18</strain>
    </source>
</reference>
<name>A0ABQ7GBU2_DUNSA</name>
<dbReference type="EMBL" id="MU069901">
    <property type="protein sequence ID" value="KAF5832060.1"/>
    <property type="molecule type" value="Genomic_DNA"/>
</dbReference>
<evidence type="ECO:0000256" key="9">
    <source>
        <dbReference type="SAM" id="Phobius"/>
    </source>
</evidence>
<proteinExistence type="inferred from homology"/>
<feature type="compositionally biased region" description="Low complexity" evidence="8">
    <location>
        <begin position="19"/>
        <end position="32"/>
    </location>
</feature>
<evidence type="ECO:0000313" key="12">
    <source>
        <dbReference type="Proteomes" id="UP000815325"/>
    </source>
</evidence>
<evidence type="ECO:0000256" key="3">
    <source>
        <dbReference type="ARBA" id="ARBA00022448"/>
    </source>
</evidence>
<dbReference type="Proteomes" id="UP000815325">
    <property type="component" value="Unassembled WGS sequence"/>
</dbReference>
<comment type="caution">
    <text evidence="11">The sequence shown here is derived from an EMBL/GenBank/DDBJ whole genome shotgun (WGS) entry which is preliminary data.</text>
</comment>